<dbReference type="RefSeq" id="WP_068743605.1">
    <property type="nucleotide sequence ID" value="NZ_LSRE01000002.1"/>
</dbReference>
<dbReference type="CDD" id="cd06127">
    <property type="entry name" value="DEDDh"/>
    <property type="match status" value="1"/>
</dbReference>
<comment type="caution">
    <text evidence="5">The sequence shown here is derived from an EMBL/GenBank/DDBJ whole genome shotgun (WGS) entry which is preliminary data.</text>
</comment>
<dbReference type="EMBL" id="LSRE01000002">
    <property type="protein sequence ID" value="KXP00859.1"/>
    <property type="molecule type" value="Genomic_DNA"/>
</dbReference>
<dbReference type="SUPFAM" id="SSF53098">
    <property type="entry name" value="Ribonuclease H-like"/>
    <property type="match status" value="1"/>
</dbReference>
<keyword evidence="6" id="KW-1185">Reference proteome</keyword>
<dbReference type="Pfam" id="PF00929">
    <property type="entry name" value="RNase_T"/>
    <property type="match status" value="1"/>
</dbReference>
<dbReference type="InterPro" id="IPR036397">
    <property type="entry name" value="RNaseH_sf"/>
</dbReference>
<accession>A0A137ZRS8</accession>
<feature type="domain" description="Exonuclease" evidence="4">
    <location>
        <begin position="13"/>
        <end position="181"/>
    </location>
</feature>
<name>A0A137ZRS8_9ACTN</name>
<evidence type="ECO:0000256" key="2">
    <source>
        <dbReference type="ARBA" id="ARBA00022801"/>
    </source>
</evidence>
<protein>
    <recommendedName>
        <fullName evidence="4">Exonuclease domain-containing protein</fullName>
    </recommendedName>
</protein>
<dbReference type="SMART" id="SM00479">
    <property type="entry name" value="EXOIII"/>
    <property type="match status" value="1"/>
</dbReference>
<organism evidence="5 6">
    <name type="scientific">Tsukamurella pseudospumae</name>
    <dbReference type="NCBI Taxonomy" id="239498"/>
    <lineage>
        <taxon>Bacteria</taxon>
        <taxon>Bacillati</taxon>
        <taxon>Actinomycetota</taxon>
        <taxon>Actinomycetes</taxon>
        <taxon>Mycobacteriales</taxon>
        <taxon>Tsukamurellaceae</taxon>
        <taxon>Tsukamurella</taxon>
    </lineage>
</organism>
<keyword evidence="1" id="KW-0540">Nuclease</keyword>
<dbReference type="PANTHER" id="PTHR30231:SF4">
    <property type="entry name" value="PROTEIN NEN2"/>
    <property type="match status" value="1"/>
</dbReference>
<evidence type="ECO:0000256" key="3">
    <source>
        <dbReference type="ARBA" id="ARBA00022839"/>
    </source>
</evidence>
<gene>
    <name evidence="5" type="ORF">AXK61_12685</name>
</gene>
<keyword evidence="3" id="KW-0269">Exonuclease</keyword>
<proteinExistence type="predicted"/>
<keyword evidence="2" id="KW-0378">Hydrolase</keyword>
<reference evidence="5 6" key="1">
    <citation type="submission" date="2016-02" db="EMBL/GenBank/DDBJ databases">
        <authorList>
            <person name="Teng J.L."/>
            <person name="Tang Y."/>
            <person name="Huang Y."/>
            <person name="Guo F."/>
            <person name="Wei W."/>
            <person name="Chen J.H."/>
            <person name="Wong S.Y."/>
            <person name="Lau S.K."/>
            <person name="Woo P.C."/>
        </authorList>
    </citation>
    <scope>NUCLEOTIDE SEQUENCE [LARGE SCALE GENOMIC DNA]</scope>
    <source>
        <strain evidence="5 6">JCM 13375</strain>
    </source>
</reference>
<evidence type="ECO:0000313" key="5">
    <source>
        <dbReference type="EMBL" id="KXP00859.1"/>
    </source>
</evidence>
<dbReference type="Proteomes" id="UP000070409">
    <property type="component" value="Unassembled WGS sequence"/>
</dbReference>
<dbReference type="InterPro" id="IPR012337">
    <property type="entry name" value="RNaseH-like_sf"/>
</dbReference>
<evidence type="ECO:0000259" key="4">
    <source>
        <dbReference type="SMART" id="SM00479"/>
    </source>
</evidence>
<sequence length="248" mass="27267">MTWSETFAWHDGRMVAADTETTGVGADARIVTACVMLPGEQPQTWLLDPGIPIPDDAAKVHGVTTEKAQADGMDYRAGLRQIADAIDLATHGRALVGFNVSFDLTVLARECERVGVGFTVPEWIVDPYVLDRAIDQYRKGSRQLAATAQVYGVDLVDAHTADADARAAGRIAQVMARRAAEQRHGDPFGALHGLTFEQLHAWQAAQHRKRQDSFRAYRQGRGESWEDIDSGWPLRELLPPVVREAVPS</sequence>
<dbReference type="Gene3D" id="3.30.420.10">
    <property type="entry name" value="Ribonuclease H-like superfamily/Ribonuclease H"/>
    <property type="match status" value="1"/>
</dbReference>
<dbReference type="InterPro" id="IPR013520">
    <property type="entry name" value="Ribonucl_H"/>
</dbReference>
<dbReference type="NCBIfam" id="NF005927">
    <property type="entry name" value="PRK07942.1"/>
    <property type="match status" value="1"/>
</dbReference>
<evidence type="ECO:0000313" key="6">
    <source>
        <dbReference type="Proteomes" id="UP000070409"/>
    </source>
</evidence>
<evidence type="ECO:0000256" key="1">
    <source>
        <dbReference type="ARBA" id="ARBA00022722"/>
    </source>
</evidence>
<dbReference type="PANTHER" id="PTHR30231">
    <property type="entry name" value="DNA POLYMERASE III SUBUNIT EPSILON"/>
    <property type="match status" value="1"/>
</dbReference>